<dbReference type="EMBL" id="DXHX01000131">
    <property type="protein sequence ID" value="HIV75286.1"/>
    <property type="molecule type" value="Genomic_DNA"/>
</dbReference>
<reference evidence="2" key="2">
    <citation type="submission" date="2021-04" db="EMBL/GenBank/DDBJ databases">
        <authorList>
            <person name="Gilroy R."/>
        </authorList>
    </citation>
    <scope>NUCLEOTIDE SEQUENCE</scope>
    <source>
        <strain evidence="2">CHK169-2315</strain>
    </source>
</reference>
<proteinExistence type="predicted"/>
<name>A0A9D1PMR8_9BACI</name>
<evidence type="ECO:0000313" key="2">
    <source>
        <dbReference type="EMBL" id="HIV75286.1"/>
    </source>
</evidence>
<sequence length="112" mass="12883">MSTFAALHTMEEIDSFITENELAFIYITMPNCSVCHGLLPQIEAMFKQFPNIATRQVDAAEVQEIAGRFEIFTAPVLLLFVDGKEYLREARIVQTAKLEAQVKRLYENFYEN</sequence>
<dbReference type="Pfam" id="PF00085">
    <property type="entry name" value="Thioredoxin"/>
    <property type="match status" value="1"/>
</dbReference>
<gene>
    <name evidence="2" type="ORF">H9895_09430</name>
</gene>
<evidence type="ECO:0000313" key="3">
    <source>
        <dbReference type="Proteomes" id="UP000823937"/>
    </source>
</evidence>
<protein>
    <submittedName>
        <fullName evidence="2">Thioredoxin family protein</fullName>
    </submittedName>
</protein>
<dbReference type="Proteomes" id="UP000823937">
    <property type="component" value="Unassembled WGS sequence"/>
</dbReference>
<accession>A0A9D1PMR8</accession>
<dbReference type="SUPFAM" id="SSF52833">
    <property type="entry name" value="Thioredoxin-like"/>
    <property type="match status" value="1"/>
</dbReference>
<reference evidence="2" key="1">
    <citation type="journal article" date="2021" name="PeerJ">
        <title>Extensive microbial diversity within the chicken gut microbiome revealed by metagenomics and culture.</title>
        <authorList>
            <person name="Gilroy R."/>
            <person name="Ravi A."/>
            <person name="Getino M."/>
            <person name="Pursley I."/>
            <person name="Horton D.L."/>
            <person name="Alikhan N.F."/>
            <person name="Baker D."/>
            <person name="Gharbi K."/>
            <person name="Hall N."/>
            <person name="Watson M."/>
            <person name="Adriaenssens E.M."/>
            <person name="Foster-Nyarko E."/>
            <person name="Jarju S."/>
            <person name="Secka A."/>
            <person name="Antonio M."/>
            <person name="Oren A."/>
            <person name="Chaudhuri R.R."/>
            <person name="La Ragione R."/>
            <person name="Hildebrand F."/>
            <person name="Pallen M.J."/>
        </authorList>
    </citation>
    <scope>NUCLEOTIDE SEQUENCE</scope>
    <source>
        <strain evidence="2">CHK169-2315</strain>
    </source>
</reference>
<feature type="domain" description="Thioredoxin" evidence="1">
    <location>
        <begin position="8"/>
        <end position="102"/>
    </location>
</feature>
<dbReference type="CDD" id="cd02947">
    <property type="entry name" value="TRX_family"/>
    <property type="match status" value="1"/>
</dbReference>
<dbReference type="AlphaFoldDB" id="A0A9D1PMR8"/>
<dbReference type="InterPro" id="IPR013766">
    <property type="entry name" value="Thioredoxin_domain"/>
</dbReference>
<evidence type="ECO:0000259" key="1">
    <source>
        <dbReference type="Pfam" id="PF00085"/>
    </source>
</evidence>
<dbReference type="Gene3D" id="3.40.30.10">
    <property type="entry name" value="Glutaredoxin"/>
    <property type="match status" value="1"/>
</dbReference>
<dbReference type="InterPro" id="IPR036249">
    <property type="entry name" value="Thioredoxin-like_sf"/>
</dbReference>
<comment type="caution">
    <text evidence="2">The sequence shown here is derived from an EMBL/GenBank/DDBJ whole genome shotgun (WGS) entry which is preliminary data.</text>
</comment>
<organism evidence="2 3">
    <name type="scientific">Candidatus Pseudogracilibacillus intestinigallinarum</name>
    <dbReference type="NCBI Taxonomy" id="2838742"/>
    <lineage>
        <taxon>Bacteria</taxon>
        <taxon>Bacillati</taxon>
        <taxon>Bacillota</taxon>
        <taxon>Bacilli</taxon>
        <taxon>Bacillales</taxon>
        <taxon>Bacillaceae</taxon>
        <taxon>Pseudogracilibacillus</taxon>
    </lineage>
</organism>